<dbReference type="AlphaFoldDB" id="A0A9D0Z8A4"/>
<dbReference type="EMBL" id="DVFN01000083">
    <property type="protein sequence ID" value="HIQ69765.1"/>
    <property type="molecule type" value="Genomic_DNA"/>
</dbReference>
<feature type="transmembrane region" description="Helical" evidence="1">
    <location>
        <begin position="164"/>
        <end position="183"/>
    </location>
</feature>
<feature type="transmembrane region" description="Helical" evidence="1">
    <location>
        <begin position="210"/>
        <end position="231"/>
    </location>
</feature>
<reference evidence="2" key="2">
    <citation type="journal article" date="2021" name="PeerJ">
        <title>Extensive microbial diversity within the chicken gut microbiome revealed by metagenomics and culture.</title>
        <authorList>
            <person name="Gilroy R."/>
            <person name="Ravi A."/>
            <person name="Getino M."/>
            <person name="Pursley I."/>
            <person name="Horton D.L."/>
            <person name="Alikhan N.F."/>
            <person name="Baker D."/>
            <person name="Gharbi K."/>
            <person name="Hall N."/>
            <person name="Watson M."/>
            <person name="Adriaenssens E.M."/>
            <person name="Foster-Nyarko E."/>
            <person name="Jarju S."/>
            <person name="Secka A."/>
            <person name="Antonio M."/>
            <person name="Oren A."/>
            <person name="Chaudhuri R.R."/>
            <person name="La Ragione R."/>
            <person name="Hildebrand F."/>
            <person name="Pallen M.J."/>
        </authorList>
    </citation>
    <scope>NUCLEOTIDE SEQUENCE</scope>
    <source>
        <strain evidence="2">ChiSjej2B20-13462</strain>
    </source>
</reference>
<sequence>MLRNCPGARRLSGSFVGNLLLIAAGFVFGELLLFLIMVTEDDPGTWFCMGTVIALVMLLVTTVLFYGVGYTGAFSLALSMNCTRRRFVLGYSGRILAHLVLGYLLVLGFYRLELAVGAAAFSDYPLEVEFGFLTDWRIVLAGTVGMLLSALFVGAMFGRFGRKAGLIVYFVWMFFCLVVPKIFTTEPGGEGIFDQAALVTQNALLQMPPAGWYTLGGIAAVGMTATVLVMARNQMVR</sequence>
<keyword evidence="1" id="KW-0472">Membrane</keyword>
<evidence type="ECO:0000256" key="1">
    <source>
        <dbReference type="SAM" id="Phobius"/>
    </source>
</evidence>
<gene>
    <name evidence="2" type="ORF">IAA67_05495</name>
</gene>
<protein>
    <submittedName>
        <fullName evidence="2">Uncharacterized protein</fullName>
    </submittedName>
</protein>
<dbReference type="Proteomes" id="UP000886874">
    <property type="component" value="Unassembled WGS sequence"/>
</dbReference>
<name>A0A9D0Z8A4_9FIRM</name>
<accession>A0A9D0Z8A4</accession>
<feature type="transmembrane region" description="Helical" evidence="1">
    <location>
        <begin position="44"/>
        <end position="68"/>
    </location>
</feature>
<keyword evidence="1" id="KW-0812">Transmembrane</keyword>
<feature type="transmembrane region" description="Helical" evidence="1">
    <location>
        <begin position="136"/>
        <end position="157"/>
    </location>
</feature>
<keyword evidence="1" id="KW-1133">Transmembrane helix</keyword>
<proteinExistence type="predicted"/>
<reference evidence="2" key="1">
    <citation type="submission" date="2020-10" db="EMBL/GenBank/DDBJ databases">
        <authorList>
            <person name="Gilroy R."/>
        </authorList>
    </citation>
    <scope>NUCLEOTIDE SEQUENCE</scope>
    <source>
        <strain evidence="2">ChiSjej2B20-13462</strain>
    </source>
</reference>
<feature type="transmembrane region" description="Helical" evidence="1">
    <location>
        <begin position="12"/>
        <end position="38"/>
    </location>
</feature>
<evidence type="ECO:0000313" key="3">
    <source>
        <dbReference type="Proteomes" id="UP000886874"/>
    </source>
</evidence>
<comment type="caution">
    <text evidence="2">The sequence shown here is derived from an EMBL/GenBank/DDBJ whole genome shotgun (WGS) entry which is preliminary data.</text>
</comment>
<evidence type="ECO:0000313" key="2">
    <source>
        <dbReference type="EMBL" id="HIQ69765.1"/>
    </source>
</evidence>
<feature type="transmembrane region" description="Helical" evidence="1">
    <location>
        <begin position="88"/>
        <end position="110"/>
    </location>
</feature>
<organism evidence="2 3">
    <name type="scientific">Candidatus Avoscillospira stercorigallinarum</name>
    <dbReference type="NCBI Taxonomy" id="2840708"/>
    <lineage>
        <taxon>Bacteria</taxon>
        <taxon>Bacillati</taxon>
        <taxon>Bacillota</taxon>
        <taxon>Clostridia</taxon>
        <taxon>Eubacteriales</taxon>
        <taxon>Oscillospiraceae</taxon>
        <taxon>Oscillospiraceae incertae sedis</taxon>
        <taxon>Candidatus Avoscillospira</taxon>
    </lineage>
</organism>